<evidence type="ECO:0000313" key="3">
    <source>
        <dbReference type="Proteomes" id="UP001210231"/>
    </source>
</evidence>
<sequence length="205" mass="21319">MKKTKKVIIAAIIALGFSTGAYAQPQLNLGGSFLKGTGDNDASLWGGSAGLKFLIGDRVALGGAIGFYPKKNKEYSIGGTTATYSNSLTTVAGTFDFLLGMKESKVQPYIGADAGVSISTVRFNVGSGSSSLEQKNNATYALLAPKIGINLGLTESMGIFGQAKYNLTFGNEKGDSFDGGGEGISSDPVAKFFTIDAGIYFRFGK</sequence>
<evidence type="ECO:0008006" key="4">
    <source>
        <dbReference type="Google" id="ProtNLM"/>
    </source>
</evidence>
<organism evidence="2 3">
    <name type="scientific">Polluticaenibacter yanchengensis</name>
    <dbReference type="NCBI Taxonomy" id="3014562"/>
    <lineage>
        <taxon>Bacteria</taxon>
        <taxon>Pseudomonadati</taxon>
        <taxon>Bacteroidota</taxon>
        <taxon>Chitinophagia</taxon>
        <taxon>Chitinophagales</taxon>
        <taxon>Chitinophagaceae</taxon>
        <taxon>Polluticaenibacter</taxon>
    </lineage>
</organism>
<dbReference type="Gene3D" id="2.40.160.20">
    <property type="match status" value="1"/>
</dbReference>
<reference evidence="2 3" key="1">
    <citation type="submission" date="2022-12" db="EMBL/GenBank/DDBJ databases">
        <title>Chitinophagaceae gen. sp. nov., a new member of the family Chitinophagaceae, isolated from soil in a chemical factory.</title>
        <authorList>
            <person name="Ke Z."/>
        </authorList>
    </citation>
    <scope>NUCLEOTIDE SEQUENCE [LARGE SCALE GENOMIC DNA]</scope>
    <source>
        <strain evidence="2 3">LY-5</strain>
    </source>
</reference>
<name>A0ABT4UL88_9BACT</name>
<dbReference type="SUPFAM" id="SSF56925">
    <property type="entry name" value="OMPA-like"/>
    <property type="match status" value="1"/>
</dbReference>
<proteinExistence type="predicted"/>
<accession>A0ABT4UL88</accession>
<evidence type="ECO:0000256" key="1">
    <source>
        <dbReference type="SAM" id="SignalP"/>
    </source>
</evidence>
<keyword evidence="1" id="KW-0732">Signal</keyword>
<comment type="caution">
    <text evidence="2">The sequence shown here is derived from an EMBL/GenBank/DDBJ whole genome shotgun (WGS) entry which is preliminary data.</text>
</comment>
<feature type="signal peptide" evidence="1">
    <location>
        <begin position="1"/>
        <end position="23"/>
    </location>
</feature>
<dbReference type="Proteomes" id="UP001210231">
    <property type="component" value="Unassembled WGS sequence"/>
</dbReference>
<protein>
    <recommendedName>
        <fullName evidence="4">Outer membrane protein beta-barrel domain-containing protein</fullName>
    </recommendedName>
</protein>
<evidence type="ECO:0000313" key="2">
    <source>
        <dbReference type="EMBL" id="MDA3615580.1"/>
    </source>
</evidence>
<gene>
    <name evidence="2" type="ORF">O3P16_12235</name>
</gene>
<dbReference type="RefSeq" id="WP_407031907.1">
    <property type="nucleotide sequence ID" value="NZ_JAQGEF010000014.1"/>
</dbReference>
<feature type="chain" id="PRO_5046940870" description="Outer membrane protein beta-barrel domain-containing protein" evidence="1">
    <location>
        <begin position="24"/>
        <end position="205"/>
    </location>
</feature>
<dbReference type="InterPro" id="IPR011250">
    <property type="entry name" value="OMP/PagP_B-barrel"/>
</dbReference>
<keyword evidence="3" id="KW-1185">Reference proteome</keyword>
<dbReference type="EMBL" id="JAQGEF010000014">
    <property type="protein sequence ID" value="MDA3615580.1"/>
    <property type="molecule type" value="Genomic_DNA"/>
</dbReference>